<organism evidence="2 3">
    <name type="scientific">Paraburkholderia acidicola</name>
    <dbReference type="NCBI Taxonomy" id="1912599"/>
    <lineage>
        <taxon>Bacteria</taxon>
        <taxon>Pseudomonadati</taxon>
        <taxon>Pseudomonadota</taxon>
        <taxon>Betaproteobacteria</taxon>
        <taxon>Burkholderiales</taxon>
        <taxon>Burkholderiaceae</taxon>
        <taxon>Paraburkholderia</taxon>
    </lineage>
</organism>
<feature type="coiled-coil region" evidence="1">
    <location>
        <begin position="647"/>
        <end position="674"/>
    </location>
</feature>
<reference evidence="2 3" key="1">
    <citation type="submission" date="2017-01" db="EMBL/GenBank/DDBJ databases">
        <title>Whole-Genome Shotgun Sequencing of Two beta-Proteobacterial Species in Search of the Bulgecin Biosynthetic Cluster.</title>
        <authorList>
            <person name="Horsman M.E."/>
            <person name="Marous D.R."/>
            <person name="Li R."/>
            <person name="Oliver R.A."/>
            <person name="Byun B."/>
            <person name="Emrich S.J."/>
            <person name="Boggess B."/>
            <person name="Townsend C.A."/>
            <person name="Mobashery S."/>
        </authorList>
    </citation>
    <scope>NUCLEOTIDE SEQUENCE [LARGE SCALE GENOMIC DNA]</scope>
    <source>
        <strain evidence="2 3">ATCC 31363</strain>
    </source>
</reference>
<dbReference type="Proteomes" id="UP000218022">
    <property type="component" value="Unassembled WGS sequence"/>
</dbReference>
<dbReference type="AlphaFoldDB" id="A0A2A4EY45"/>
<comment type="caution">
    <text evidence="2">The sequence shown here is derived from an EMBL/GenBank/DDBJ whole genome shotgun (WGS) entry which is preliminary data.</text>
</comment>
<protein>
    <submittedName>
        <fullName evidence="2">Uncharacterized protein</fullName>
    </submittedName>
</protein>
<evidence type="ECO:0000313" key="3">
    <source>
        <dbReference type="Proteomes" id="UP000218022"/>
    </source>
</evidence>
<sequence>MRPIANFQVWENACLTDKKRVDLAILGGFKQVHGMYAKAMDAPVDQQPALFAAADSKKEHFLQTVETTYARLRTDHTAKWTGEPDAIAKVLSGLTGMASCLDHLTAIAAQASQVSAAESRLYQASLPLYSGTHAPSEEQTRQIRQLLDSDDGRLIDDCGRDVLKRLDRLPDEFKLHVRSNGISLTDELTRTVSSMTCSAVSRQGLRERLAASTEKRYEGIDHGAEQRSGPRMSEHELRTITGNAEQALLELTQFAGDWLQSVHAHLSWTREALRRPDCNKLENDLKTNHEKLKGLQLSAIDLAVRAQNTKLTRLGFLYEAICVDEEESGQGDEKSLDAKWQRRYHYSDIAQDVYCLLEDITKICPGSNAYAHRPEPELDIPILRLMAEAASDIRTDIELDESEIASNPVGLPMENEALDALKAMRINVGDIEECLSGYVDEAIRERRQSGIRGDGPQSRQRAREYAAAHLDTFRTPQSNEMPHSVTIADEEAELAIKAAADRKSRKEALNQTLPAGLSTGQKKAWKEKQKKLKAAEVQRRAQAAGEDAKALATAHQRVHTIANYDLDTKVAVEGSAADAVVARMQLELNEVSLKLKSGHSISEQLREAAQQLRNVASGLRKDVDTVNADVDLVKDDEVDPAKAAATLRVAEQSKTRLTEAAVVLEEKASALMEKAEAMYVARQMTMAVKKPTWEIYECLRENAQIKSAAVLGEPRPLGVETAQGGTREEGETVQEYLLRLKTPQRIRYLDEDWSSGELQMIEREKNEDRFLLHVHRDKNGKPLACHFKRWEERRYGNIEERPLPVYRGPIFNPATTETVIEQIKTFAQESPAPMNLPVAGTPAAPTRSALRNMPAPRRFA</sequence>
<evidence type="ECO:0000256" key="1">
    <source>
        <dbReference type="SAM" id="Coils"/>
    </source>
</evidence>
<evidence type="ECO:0000313" key="2">
    <source>
        <dbReference type="EMBL" id="PCE24999.1"/>
    </source>
</evidence>
<name>A0A2A4EY45_9BURK</name>
<proteinExistence type="predicted"/>
<keyword evidence="1" id="KW-0175">Coiled coil</keyword>
<dbReference type="EMBL" id="MTZV01000004">
    <property type="protein sequence ID" value="PCE24999.1"/>
    <property type="molecule type" value="Genomic_DNA"/>
</dbReference>
<accession>A0A2A4EY45</accession>
<gene>
    <name evidence="2" type="ORF">BWP39_10770</name>
</gene>